<evidence type="ECO:0000256" key="7">
    <source>
        <dbReference type="ARBA" id="ARBA00022737"/>
    </source>
</evidence>
<dbReference type="Gene3D" id="1.20.1280.290">
    <property type="match status" value="4"/>
</dbReference>
<name>A0A835PKZ7_VANPL</name>
<keyword evidence="8 11" id="KW-1133">Transmembrane helix</keyword>
<evidence type="ECO:0000256" key="11">
    <source>
        <dbReference type="SAM" id="Phobius"/>
    </source>
</evidence>
<feature type="transmembrane region" description="Helical" evidence="11">
    <location>
        <begin position="290"/>
        <end position="313"/>
    </location>
</feature>
<keyword evidence="3" id="KW-0813">Transport</keyword>
<comment type="function">
    <text evidence="10">Mediates both low-affinity uptake and efflux of sugar across the plasma membrane.</text>
</comment>
<evidence type="ECO:0000256" key="3">
    <source>
        <dbReference type="ARBA" id="ARBA00022448"/>
    </source>
</evidence>
<protein>
    <recommendedName>
        <fullName evidence="14">Bidirectional sugar transporter SWEET</fullName>
    </recommendedName>
</protein>
<feature type="transmembrane region" description="Helical" evidence="11">
    <location>
        <begin position="178"/>
        <end position="199"/>
    </location>
</feature>
<dbReference type="Pfam" id="PF03083">
    <property type="entry name" value="MtN3_slv"/>
    <property type="match status" value="4"/>
</dbReference>
<dbReference type="InterPro" id="IPR047664">
    <property type="entry name" value="SWEET"/>
</dbReference>
<sequence length="448" mass="50629">MAEKARIILLRRSPRPTFYRVYRKKTTEGFQSLPYVVALFSAMLWIYYAFIKTNTYLLITINSFRCIIETIYIVMYLIYAPRKAKIYTAKIFMLLNVGLFSTIVLVTLLLFKGSNRLRVLGWICVGFSVSVFAAPLSIIRLVMRTKSVEFMPFSLSFFLTLSAVVWFSFGLFSKDIYVVIPNILGFTFGAIQMVLYIIYKDTKVPKSLVEGEKLPEHAAATAKLGLQVHGEADVAEAKAMKTANGGHGGSTFYRICKKKSTEGFQVVPYVVALFSAMLWLYYAFIKTNVIFLVIINSIGCVMEAIYIGLFLFYAHKKARLHAAKLFLSLDVGVFAAIVVTTYLLSKGDNRITAVGWISVGFSVCVFVSPLSIMKLVIKTKSVEFMPFYLSFFLTLCAVAWLFYGLLIKDIYVMLPNVLGLVFGIAQITLYLIYKKPKGAKQLKRRRPP</sequence>
<dbReference type="PANTHER" id="PTHR10791:SF37">
    <property type="entry name" value="OS09G0508250 PROTEIN"/>
    <property type="match status" value="1"/>
</dbReference>
<evidence type="ECO:0000256" key="4">
    <source>
        <dbReference type="ARBA" id="ARBA00022475"/>
    </source>
</evidence>
<comment type="caution">
    <text evidence="12">The sequence shown here is derived from an EMBL/GenBank/DDBJ whole genome shotgun (WGS) entry which is preliminary data.</text>
</comment>
<evidence type="ECO:0000256" key="9">
    <source>
        <dbReference type="ARBA" id="ARBA00023136"/>
    </source>
</evidence>
<comment type="subcellular location">
    <subcellularLocation>
        <location evidence="1">Cell membrane</location>
        <topology evidence="1">Multi-pass membrane protein</topology>
    </subcellularLocation>
</comment>
<feature type="transmembrane region" description="Helical" evidence="11">
    <location>
        <begin position="266"/>
        <end position="284"/>
    </location>
</feature>
<evidence type="ECO:0000256" key="8">
    <source>
        <dbReference type="ARBA" id="ARBA00022989"/>
    </source>
</evidence>
<keyword evidence="4" id="KW-1003">Cell membrane</keyword>
<dbReference type="AlphaFoldDB" id="A0A835PKZ7"/>
<dbReference type="PANTHER" id="PTHR10791">
    <property type="entry name" value="RAG1-ACTIVATING PROTEIN 1"/>
    <property type="match status" value="1"/>
</dbReference>
<dbReference type="Proteomes" id="UP000639772">
    <property type="component" value="Unassembled WGS sequence"/>
</dbReference>
<comment type="similarity">
    <text evidence="2">Belongs to the SWEET sugar transporter family.</text>
</comment>
<evidence type="ECO:0008006" key="14">
    <source>
        <dbReference type="Google" id="ProtNLM"/>
    </source>
</evidence>
<accession>A0A835PKZ7</accession>
<keyword evidence="9 11" id="KW-0472">Membrane</keyword>
<evidence type="ECO:0000256" key="10">
    <source>
        <dbReference type="ARBA" id="ARBA00037238"/>
    </source>
</evidence>
<reference evidence="12 13" key="1">
    <citation type="journal article" date="2020" name="Nat. Food">
        <title>A phased Vanilla planifolia genome enables genetic improvement of flavour and production.</title>
        <authorList>
            <person name="Hasing T."/>
            <person name="Tang H."/>
            <person name="Brym M."/>
            <person name="Khazi F."/>
            <person name="Huang T."/>
            <person name="Chambers A.H."/>
        </authorList>
    </citation>
    <scope>NUCLEOTIDE SEQUENCE [LARGE SCALE GENOMIC DNA]</scope>
    <source>
        <tissue evidence="12">Leaf</tissue>
    </source>
</reference>
<keyword evidence="5" id="KW-0762">Sugar transport</keyword>
<dbReference type="FunFam" id="1.20.1280.290:FF:000001">
    <property type="entry name" value="Bidirectional sugar transporter SWEET"/>
    <property type="match status" value="1"/>
</dbReference>
<keyword evidence="7" id="KW-0677">Repeat</keyword>
<dbReference type="FunFam" id="1.20.1280.290:FF:000003">
    <property type="entry name" value="Bidirectional sugar transporter SWEET"/>
    <property type="match status" value="2"/>
</dbReference>
<feature type="transmembrane region" description="Helical" evidence="11">
    <location>
        <begin position="91"/>
        <end position="111"/>
    </location>
</feature>
<gene>
    <name evidence="12" type="ORF">HPP92_024978</name>
</gene>
<feature type="transmembrane region" description="Helical" evidence="11">
    <location>
        <begin position="384"/>
        <end position="406"/>
    </location>
</feature>
<feature type="transmembrane region" description="Helical" evidence="11">
    <location>
        <begin position="150"/>
        <end position="172"/>
    </location>
</feature>
<evidence type="ECO:0000256" key="6">
    <source>
        <dbReference type="ARBA" id="ARBA00022692"/>
    </source>
</evidence>
<keyword evidence="6 11" id="KW-0812">Transmembrane</keyword>
<evidence type="ECO:0000256" key="1">
    <source>
        <dbReference type="ARBA" id="ARBA00004651"/>
    </source>
</evidence>
<dbReference type="GO" id="GO:0005886">
    <property type="term" value="C:plasma membrane"/>
    <property type="evidence" value="ECO:0007669"/>
    <property type="project" value="UniProtKB-SubCell"/>
</dbReference>
<dbReference type="EMBL" id="JADCNM010000014">
    <property type="protein sequence ID" value="KAG0453674.1"/>
    <property type="molecule type" value="Genomic_DNA"/>
</dbReference>
<feature type="transmembrane region" description="Helical" evidence="11">
    <location>
        <begin position="412"/>
        <end position="433"/>
    </location>
</feature>
<organism evidence="12 13">
    <name type="scientific">Vanilla planifolia</name>
    <name type="common">Vanilla</name>
    <dbReference type="NCBI Taxonomy" id="51239"/>
    <lineage>
        <taxon>Eukaryota</taxon>
        <taxon>Viridiplantae</taxon>
        <taxon>Streptophyta</taxon>
        <taxon>Embryophyta</taxon>
        <taxon>Tracheophyta</taxon>
        <taxon>Spermatophyta</taxon>
        <taxon>Magnoliopsida</taxon>
        <taxon>Liliopsida</taxon>
        <taxon>Asparagales</taxon>
        <taxon>Orchidaceae</taxon>
        <taxon>Vanilloideae</taxon>
        <taxon>Vanilleae</taxon>
        <taxon>Vanilla</taxon>
    </lineage>
</organism>
<feature type="transmembrane region" description="Helical" evidence="11">
    <location>
        <begin position="117"/>
        <end position="138"/>
    </location>
</feature>
<evidence type="ECO:0000256" key="5">
    <source>
        <dbReference type="ARBA" id="ARBA00022597"/>
    </source>
</evidence>
<feature type="transmembrane region" description="Helical" evidence="11">
    <location>
        <begin position="351"/>
        <end position="372"/>
    </location>
</feature>
<feature type="transmembrane region" description="Helical" evidence="11">
    <location>
        <begin position="56"/>
        <end position="79"/>
    </location>
</feature>
<dbReference type="OrthoDB" id="409725at2759"/>
<proteinExistence type="inferred from homology"/>
<feature type="transmembrane region" description="Helical" evidence="11">
    <location>
        <begin position="32"/>
        <end position="50"/>
    </location>
</feature>
<evidence type="ECO:0000313" key="12">
    <source>
        <dbReference type="EMBL" id="KAG0453674.1"/>
    </source>
</evidence>
<evidence type="ECO:0000313" key="13">
    <source>
        <dbReference type="Proteomes" id="UP000639772"/>
    </source>
</evidence>
<feature type="transmembrane region" description="Helical" evidence="11">
    <location>
        <begin position="325"/>
        <end position="345"/>
    </location>
</feature>
<dbReference type="InterPro" id="IPR004316">
    <property type="entry name" value="SWEET_rpt"/>
</dbReference>
<evidence type="ECO:0000256" key="2">
    <source>
        <dbReference type="ARBA" id="ARBA00007809"/>
    </source>
</evidence>
<dbReference type="GO" id="GO:0051119">
    <property type="term" value="F:sugar transmembrane transporter activity"/>
    <property type="evidence" value="ECO:0007669"/>
    <property type="project" value="InterPro"/>
</dbReference>